<feature type="transmembrane region" description="Helical" evidence="1">
    <location>
        <begin position="117"/>
        <end position="136"/>
    </location>
</feature>
<keyword evidence="1" id="KW-0812">Transmembrane</keyword>
<dbReference type="AlphaFoldDB" id="A0A850QZP3"/>
<feature type="transmembrane region" description="Helical" evidence="1">
    <location>
        <begin position="21"/>
        <end position="42"/>
    </location>
</feature>
<keyword evidence="1" id="KW-1133">Transmembrane helix</keyword>
<dbReference type="Proteomes" id="UP000563523">
    <property type="component" value="Unassembled WGS sequence"/>
</dbReference>
<dbReference type="RefSeq" id="WP_176942429.1">
    <property type="nucleotide sequence ID" value="NZ_JABZEC010000003.1"/>
</dbReference>
<gene>
    <name evidence="2" type="ORF">HU830_03580</name>
</gene>
<keyword evidence="3" id="KW-1185">Reference proteome</keyword>
<sequence>MQAQSKLTARTWQRQGLAFSRFWVVRYGTAGFFFTNLYWAFLSLTSKTGILPWSLVFVDLIMIVEQTKKYWQPSSTLPKTRWGYRLQLVSNLILLLGSNYSWSQQFVPFFSTPAQSLWKLLLIGGSISCFLLLIHIHRIERKQDAYYQRMQDLIAKSNFESKEDRS</sequence>
<accession>A0A850QZP3</accession>
<dbReference type="EMBL" id="JABZEC010000003">
    <property type="protein sequence ID" value="NVY96259.1"/>
    <property type="molecule type" value="Genomic_DNA"/>
</dbReference>
<reference evidence="2 3" key="1">
    <citation type="submission" date="2020-06" db="EMBL/GenBank/DDBJ databases">
        <authorList>
            <person name="Kang J."/>
        </authorList>
    </citation>
    <scope>NUCLEOTIDE SEQUENCE [LARGE SCALE GENOMIC DNA]</scope>
    <source>
        <strain evidence="2 3">DCY120</strain>
    </source>
</reference>
<protein>
    <submittedName>
        <fullName evidence="2">PTS cellobiose transporter subunit IIC</fullName>
    </submittedName>
</protein>
<keyword evidence="1" id="KW-0472">Membrane</keyword>
<name>A0A850QZP3_9LACO</name>
<proteinExistence type="predicted"/>
<organism evidence="2 3">
    <name type="scientific">Bombilactobacillus apium</name>
    <dbReference type="NCBI Taxonomy" id="2675299"/>
    <lineage>
        <taxon>Bacteria</taxon>
        <taxon>Bacillati</taxon>
        <taxon>Bacillota</taxon>
        <taxon>Bacilli</taxon>
        <taxon>Lactobacillales</taxon>
        <taxon>Lactobacillaceae</taxon>
        <taxon>Bombilactobacillus</taxon>
    </lineage>
</organism>
<evidence type="ECO:0000313" key="3">
    <source>
        <dbReference type="Proteomes" id="UP000563523"/>
    </source>
</evidence>
<comment type="caution">
    <text evidence="2">The sequence shown here is derived from an EMBL/GenBank/DDBJ whole genome shotgun (WGS) entry which is preliminary data.</text>
</comment>
<evidence type="ECO:0000256" key="1">
    <source>
        <dbReference type="SAM" id="Phobius"/>
    </source>
</evidence>
<evidence type="ECO:0000313" key="2">
    <source>
        <dbReference type="EMBL" id="NVY96259.1"/>
    </source>
</evidence>